<dbReference type="PROSITE" id="PS51766">
    <property type="entry name" value="DOCKERIN"/>
    <property type="match status" value="1"/>
</dbReference>
<name>K1RP01_9ZZZZ</name>
<dbReference type="GO" id="GO:0000272">
    <property type="term" value="P:polysaccharide catabolic process"/>
    <property type="evidence" value="ECO:0007669"/>
    <property type="project" value="InterPro"/>
</dbReference>
<dbReference type="AlphaFoldDB" id="K1RP01"/>
<feature type="non-terminal residue" evidence="2">
    <location>
        <position position="1"/>
    </location>
</feature>
<dbReference type="InterPro" id="IPR002105">
    <property type="entry name" value="Dockerin_1_rpt"/>
</dbReference>
<dbReference type="CDD" id="cd14256">
    <property type="entry name" value="Dockerin_I"/>
    <property type="match status" value="1"/>
</dbReference>
<dbReference type="InterPro" id="IPR036439">
    <property type="entry name" value="Dockerin_dom_sf"/>
</dbReference>
<feature type="domain" description="Dockerin" evidence="1">
    <location>
        <begin position="19"/>
        <end position="85"/>
    </location>
</feature>
<reference evidence="2" key="1">
    <citation type="journal article" date="2013" name="Environ. Microbiol.">
        <title>Microbiota from the distal guts of lean and obese adolescents exhibit partial functional redundancy besides clear differences in community structure.</title>
        <authorList>
            <person name="Ferrer M."/>
            <person name="Ruiz A."/>
            <person name="Lanza F."/>
            <person name="Haange S.B."/>
            <person name="Oberbach A."/>
            <person name="Till H."/>
            <person name="Bargiela R."/>
            <person name="Campoy C."/>
            <person name="Segura M.T."/>
            <person name="Richter M."/>
            <person name="von Bergen M."/>
            <person name="Seifert J."/>
            <person name="Suarez A."/>
        </authorList>
    </citation>
    <scope>NUCLEOTIDE SEQUENCE</scope>
</reference>
<dbReference type="Gene3D" id="1.10.1330.10">
    <property type="entry name" value="Dockerin domain"/>
    <property type="match status" value="1"/>
</dbReference>
<comment type="caution">
    <text evidence="2">The sequence shown here is derived from an EMBL/GenBank/DDBJ whole genome shotgun (WGS) entry which is preliminary data.</text>
</comment>
<dbReference type="GO" id="GO:0004553">
    <property type="term" value="F:hydrolase activity, hydrolyzing O-glycosyl compounds"/>
    <property type="evidence" value="ECO:0007669"/>
    <property type="project" value="InterPro"/>
</dbReference>
<dbReference type="EMBL" id="AJWZ01012034">
    <property type="protein sequence ID" value="EKC43380.1"/>
    <property type="molecule type" value="Genomic_DNA"/>
</dbReference>
<dbReference type="SUPFAM" id="SSF63446">
    <property type="entry name" value="Type I dockerin domain"/>
    <property type="match status" value="1"/>
</dbReference>
<dbReference type="InterPro" id="IPR016134">
    <property type="entry name" value="Dockerin_dom"/>
</dbReference>
<evidence type="ECO:0000313" key="2">
    <source>
        <dbReference type="EMBL" id="EKC43380.1"/>
    </source>
</evidence>
<sequence length="85" mass="9620">DVAWIMPVSDTMSNGLYNVEPIWGDATNDDKVDLYDAIEIAKYIMDISDFDEDTKLLADINRDGVTDLYDAIEIARIIMEESKAE</sequence>
<gene>
    <name evidence="2" type="ORF">OBE_18023</name>
</gene>
<protein>
    <recommendedName>
        <fullName evidence="1">Dockerin domain-containing protein</fullName>
    </recommendedName>
</protein>
<accession>K1RP01</accession>
<evidence type="ECO:0000259" key="1">
    <source>
        <dbReference type="PROSITE" id="PS51766"/>
    </source>
</evidence>
<dbReference type="Pfam" id="PF00404">
    <property type="entry name" value="Dockerin_1"/>
    <property type="match status" value="1"/>
</dbReference>
<organism evidence="2">
    <name type="scientific">human gut metagenome</name>
    <dbReference type="NCBI Taxonomy" id="408170"/>
    <lineage>
        <taxon>unclassified sequences</taxon>
        <taxon>metagenomes</taxon>
        <taxon>organismal metagenomes</taxon>
    </lineage>
</organism>
<proteinExistence type="predicted"/>